<dbReference type="Proteomes" id="UP000001876">
    <property type="component" value="Unassembled WGS sequence"/>
</dbReference>
<dbReference type="InterPro" id="IPR045853">
    <property type="entry name" value="Pep_chain_release_fac_I_sf"/>
</dbReference>
<dbReference type="PROSITE" id="PS00745">
    <property type="entry name" value="RF_PROK_I"/>
    <property type="match status" value="1"/>
</dbReference>
<gene>
    <name evidence="3" type="ORF">MICPUCDRAFT_4527</name>
</gene>
<evidence type="ECO:0000313" key="4">
    <source>
        <dbReference type="Proteomes" id="UP000001876"/>
    </source>
</evidence>
<evidence type="ECO:0000256" key="1">
    <source>
        <dbReference type="ARBA" id="ARBA00010835"/>
    </source>
</evidence>
<dbReference type="STRING" id="564608.C1MTP1"/>
<keyword evidence="4" id="KW-1185">Reference proteome</keyword>
<protein>
    <submittedName>
        <fullName evidence="3">Predicted protein</fullName>
    </submittedName>
</protein>
<dbReference type="EMBL" id="GG663740">
    <property type="protein sequence ID" value="EEH56188.1"/>
    <property type="molecule type" value="Genomic_DNA"/>
</dbReference>
<dbReference type="KEGG" id="mpp:MICPUCDRAFT_4527"/>
<dbReference type="Gene3D" id="3.30.70.1660">
    <property type="match status" value="1"/>
</dbReference>
<dbReference type="Pfam" id="PF00472">
    <property type="entry name" value="RF-1"/>
    <property type="match status" value="1"/>
</dbReference>
<dbReference type="SUPFAM" id="SSF75620">
    <property type="entry name" value="Release factor"/>
    <property type="match status" value="1"/>
</dbReference>
<dbReference type="Gene3D" id="1.20.58.410">
    <property type="entry name" value="Release factor"/>
    <property type="match status" value="1"/>
</dbReference>
<evidence type="ECO:0000259" key="2">
    <source>
        <dbReference type="PROSITE" id="PS00745"/>
    </source>
</evidence>
<accession>C1MTP1</accession>
<evidence type="ECO:0000313" key="3">
    <source>
        <dbReference type="EMBL" id="EEH56188.1"/>
    </source>
</evidence>
<dbReference type="GO" id="GO:0003747">
    <property type="term" value="F:translation release factor activity"/>
    <property type="evidence" value="ECO:0007669"/>
    <property type="project" value="InterPro"/>
</dbReference>
<dbReference type="Gene3D" id="3.30.160.20">
    <property type="match status" value="1"/>
</dbReference>
<dbReference type="PANTHER" id="PTHR43116">
    <property type="entry name" value="PEPTIDE CHAIN RELEASE FACTOR 2"/>
    <property type="match status" value="1"/>
</dbReference>
<dbReference type="OrthoDB" id="2019491at2759"/>
<dbReference type="RefSeq" id="XP_003059056.1">
    <property type="nucleotide sequence ID" value="XM_003059010.1"/>
</dbReference>
<dbReference type="Pfam" id="PF03462">
    <property type="entry name" value="PCRF"/>
    <property type="match status" value="1"/>
</dbReference>
<dbReference type="PANTHER" id="PTHR43116:SF3">
    <property type="entry name" value="CLASS I PEPTIDE CHAIN RELEASE FACTOR"/>
    <property type="match status" value="1"/>
</dbReference>
<comment type="similarity">
    <text evidence="1">Belongs to the prokaryotic/mitochondrial release factor family.</text>
</comment>
<feature type="domain" description="Prokaryotic-type class I peptide chain release factors" evidence="2">
    <location>
        <begin position="230"/>
        <end position="246"/>
    </location>
</feature>
<feature type="non-terminal residue" evidence="3">
    <location>
        <position position="337"/>
    </location>
</feature>
<name>C1MTP1_MICPC</name>
<dbReference type="SMART" id="SM00937">
    <property type="entry name" value="PCRF"/>
    <property type="match status" value="1"/>
</dbReference>
<dbReference type="InterPro" id="IPR005139">
    <property type="entry name" value="PCRF"/>
</dbReference>
<reference evidence="3 4" key="1">
    <citation type="journal article" date="2009" name="Science">
        <title>Green evolution and dynamic adaptations revealed by genomes of the marine picoeukaryotes Micromonas.</title>
        <authorList>
            <person name="Worden A.Z."/>
            <person name="Lee J.H."/>
            <person name="Mock T."/>
            <person name="Rouze P."/>
            <person name="Simmons M.P."/>
            <person name="Aerts A.L."/>
            <person name="Allen A.E."/>
            <person name="Cuvelier M.L."/>
            <person name="Derelle E."/>
            <person name="Everett M.V."/>
            <person name="Foulon E."/>
            <person name="Grimwood J."/>
            <person name="Gundlach H."/>
            <person name="Henrissat B."/>
            <person name="Napoli C."/>
            <person name="McDonald S.M."/>
            <person name="Parker M.S."/>
            <person name="Rombauts S."/>
            <person name="Salamov A."/>
            <person name="Von Dassow P."/>
            <person name="Badger J.H."/>
            <person name="Coutinho P.M."/>
            <person name="Demir E."/>
            <person name="Dubchak I."/>
            <person name="Gentemann C."/>
            <person name="Eikrem W."/>
            <person name="Gready J.E."/>
            <person name="John U."/>
            <person name="Lanier W."/>
            <person name="Lindquist E.A."/>
            <person name="Lucas S."/>
            <person name="Mayer K.F."/>
            <person name="Moreau H."/>
            <person name="Not F."/>
            <person name="Otillar R."/>
            <person name="Panaud O."/>
            <person name="Pangilinan J."/>
            <person name="Paulsen I."/>
            <person name="Piegu B."/>
            <person name="Poliakov A."/>
            <person name="Robbens S."/>
            <person name="Schmutz J."/>
            <person name="Toulza E."/>
            <person name="Wyss T."/>
            <person name="Zelensky A."/>
            <person name="Zhou K."/>
            <person name="Armbrust E.V."/>
            <person name="Bhattacharya D."/>
            <person name="Goodenough U.W."/>
            <person name="Van de Peer Y."/>
            <person name="Grigoriev I.V."/>
        </authorList>
    </citation>
    <scope>NUCLEOTIDE SEQUENCE [LARGE SCALE GENOMIC DNA]</scope>
    <source>
        <strain evidence="3 4">CCMP1545</strain>
    </source>
</reference>
<dbReference type="eggNOG" id="KOG2726">
    <property type="taxonomic scope" value="Eukaryota"/>
</dbReference>
<organism evidence="4">
    <name type="scientific">Micromonas pusilla (strain CCMP1545)</name>
    <name type="common">Picoplanktonic green alga</name>
    <dbReference type="NCBI Taxonomy" id="564608"/>
    <lineage>
        <taxon>Eukaryota</taxon>
        <taxon>Viridiplantae</taxon>
        <taxon>Chlorophyta</taxon>
        <taxon>Mamiellophyceae</taxon>
        <taxon>Mamiellales</taxon>
        <taxon>Mamiellaceae</taxon>
        <taxon>Micromonas</taxon>
    </lineage>
</organism>
<feature type="non-terminal residue" evidence="3">
    <location>
        <position position="1"/>
    </location>
</feature>
<sequence>LDPPSLRAMLADLDKRASEATLWDDPKNAKAVMEQLADVREQLELAAAFEDKLGDARTALEMIADDPSSDVVPELASEISDAIASLEAALETWETRRLLVGTYDALGATVFINAGFGGFDAHEWAERLESCYVAWARRRGFAVRVEARTPGEEVGLRSVTLEIDGRFAYGYLASEKGAHRMVRIGGVAGQTPRGRHSNFVAVDVAPTLEEKARSIHWSPYDRVRVITTMRSGGAGGQNVNKVETAVRMKHLPTGIVVRCEEERSQAMNRAKAIARLKAKLAAVAEERRLADVAAVRGDVVRAERGQQIRNYVLHPYKLVKDVRTGVETSDVDGVLSG</sequence>
<dbReference type="OMA" id="GEEEHEF"/>
<dbReference type="InterPro" id="IPR000352">
    <property type="entry name" value="Pep_chain_release_fac_I"/>
</dbReference>
<dbReference type="AlphaFoldDB" id="C1MTP1"/>
<proteinExistence type="inferred from homology"/>
<dbReference type="GeneID" id="9685089"/>
<dbReference type="GO" id="GO:0005737">
    <property type="term" value="C:cytoplasm"/>
    <property type="evidence" value="ECO:0007669"/>
    <property type="project" value="UniProtKB-ARBA"/>
</dbReference>